<keyword evidence="1" id="KW-0732">Signal</keyword>
<dbReference type="InterPro" id="IPR013766">
    <property type="entry name" value="Thioredoxin_domain"/>
</dbReference>
<feature type="chain" id="PRO_5028994083" evidence="1">
    <location>
        <begin position="28"/>
        <end position="198"/>
    </location>
</feature>
<dbReference type="InterPro" id="IPR052643">
    <property type="entry name" value="ERP44"/>
</dbReference>
<dbReference type="WBParaSite" id="Pan_g2005.t1">
    <property type="protein sequence ID" value="Pan_g2005.t1"/>
    <property type="gene ID" value="Pan_g2005"/>
</dbReference>
<dbReference type="InterPro" id="IPR036249">
    <property type="entry name" value="Thioredoxin-like_sf"/>
</dbReference>
<dbReference type="PROSITE" id="PS51352">
    <property type="entry name" value="THIOREDOXIN_2"/>
    <property type="match status" value="1"/>
</dbReference>
<dbReference type="Proteomes" id="UP000492821">
    <property type="component" value="Unassembled WGS sequence"/>
</dbReference>
<evidence type="ECO:0000259" key="2">
    <source>
        <dbReference type="PROSITE" id="PS51352"/>
    </source>
</evidence>
<accession>A0A7E4VG18</accession>
<dbReference type="SUPFAM" id="SSF52833">
    <property type="entry name" value="Thioredoxin-like"/>
    <property type="match status" value="1"/>
</dbReference>
<keyword evidence="3" id="KW-1185">Reference proteome</keyword>
<evidence type="ECO:0000313" key="4">
    <source>
        <dbReference type="WBParaSite" id="Pan_g2005.t1"/>
    </source>
</evidence>
<dbReference type="GO" id="GO:0003756">
    <property type="term" value="F:protein disulfide isomerase activity"/>
    <property type="evidence" value="ECO:0007669"/>
    <property type="project" value="TreeGrafter"/>
</dbReference>
<name>A0A7E4VG18_PANRE</name>
<organism evidence="3 4">
    <name type="scientific">Panagrellus redivivus</name>
    <name type="common">Microworm</name>
    <dbReference type="NCBI Taxonomy" id="6233"/>
    <lineage>
        <taxon>Eukaryota</taxon>
        <taxon>Metazoa</taxon>
        <taxon>Ecdysozoa</taxon>
        <taxon>Nematoda</taxon>
        <taxon>Chromadorea</taxon>
        <taxon>Rhabditida</taxon>
        <taxon>Tylenchina</taxon>
        <taxon>Panagrolaimomorpha</taxon>
        <taxon>Panagrolaimoidea</taxon>
        <taxon>Panagrolaimidae</taxon>
        <taxon>Panagrellus</taxon>
    </lineage>
</organism>
<dbReference type="GO" id="GO:0005789">
    <property type="term" value="C:endoplasmic reticulum membrane"/>
    <property type="evidence" value="ECO:0007669"/>
    <property type="project" value="TreeGrafter"/>
</dbReference>
<proteinExistence type="predicted"/>
<feature type="domain" description="Thioredoxin" evidence="2">
    <location>
        <begin position="7"/>
        <end position="135"/>
    </location>
</feature>
<reference evidence="3" key="1">
    <citation type="journal article" date="2013" name="Genetics">
        <title>The draft genome and transcriptome of Panagrellus redivivus are shaped by the harsh demands of a free-living lifestyle.</title>
        <authorList>
            <person name="Srinivasan J."/>
            <person name="Dillman A.R."/>
            <person name="Macchietto M.G."/>
            <person name="Heikkinen L."/>
            <person name="Lakso M."/>
            <person name="Fracchia K.M."/>
            <person name="Antoshechkin I."/>
            <person name="Mortazavi A."/>
            <person name="Wong G."/>
            <person name="Sternberg P.W."/>
        </authorList>
    </citation>
    <scope>NUCLEOTIDE SEQUENCE [LARGE SCALE GENOMIC DNA]</scope>
    <source>
        <strain evidence="3">MT8872</strain>
    </source>
</reference>
<reference evidence="4" key="2">
    <citation type="submission" date="2020-10" db="UniProtKB">
        <authorList>
            <consortium name="WormBaseParasite"/>
        </authorList>
    </citation>
    <scope>IDENTIFICATION</scope>
</reference>
<sequence length="198" mass="22206">MVRACAVSFRFLATAFVLLVFAGKSESVVVELTSKNIDSILQTNRVVIVNFYMEWCGSCIYFKPKFEEASKAFDSIPTGQIVFAAIDGNSEIADKYKLKMYPTIKTFSYGKVIDDTYYGPRNAGAIIQLAKTQLESTGYRPIMVTTETATEQVITTEAGYTPKPAFALRDECNLWLRNGDWFHTVVPGLNIFCLFVPR</sequence>
<dbReference type="GO" id="GO:0005793">
    <property type="term" value="C:endoplasmic reticulum-Golgi intermediate compartment"/>
    <property type="evidence" value="ECO:0007669"/>
    <property type="project" value="TreeGrafter"/>
</dbReference>
<dbReference type="PANTHER" id="PTHR46295">
    <property type="entry name" value="ENDOPLASMIC RETICULUM RESIDENT PROTEIN 44"/>
    <property type="match status" value="1"/>
</dbReference>
<dbReference type="Gene3D" id="3.40.30.10">
    <property type="entry name" value="Glutaredoxin"/>
    <property type="match status" value="1"/>
</dbReference>
<dbReference type="Pfam" id="PF00085">
    <property type="entry name" value="Thioredoxin"/>
    <property type="match status" value="1"/>
</dbReference>
<dbReference type="GO" id="GO:0006457">
    <property type="term" value="P:protein folding"/>
    <property type="evidence" value="ECO:0007669"/>
    <property type="project" value="TreeGrafter"/>
</dbReference>
<protein>
    <submittedName>
        <fullName evidence="4">Thioredoxin domain-containing protein</fullName>
    </submittedName>
</protein>
<evidence type="ECO:0000256" key="1">
    <source>
        <dbReference type="SAM" id="SignalP"/>
    </source>
</evidence>
<dbReference type="AlphaFoldDB" id="A0A7E4VG18"/>
<feature type="signal peptide" evidence="1">
    <location>
        <begin position="1"/>
        <end position="27"/>
    </location>
</feature>
<evidence type="ECO:0000313" key="3">
    <source>
        <dbReference type="Proteomes" id="UP000492821"/>
    </source>
</evidence>
<dbReference type="PANTHER" id="PTHR46295:SF1">
    <property type="entry name" value="ENDOPLASMIC RETICULUM RESIDENT PROTEIN 44"/>
    <property type="match status" value="1"/>
</dbReference>